<protein>
    <submittedName>
        <fullName evidence="2">Uncharacterized protein</fullName>
    </submittedName>
</protein>
<proteinExistence type="predicted"/>
<evidence type="ECO:0000256" key="1">
    <source>
        <dbReference type="SAM" id="Phobius"/>
    </source>
</evidence>
<keyword evidence="1" id="KW-0472">Membrane</keyword>
<dbReference type="InterPro" id="IPR036259">
    <property type="entry name" value="MFS_trans_sf"/>
</dbReference>
<name>A0A919HXX8_KLEPN</name>
<accession>A0A919HXX8</accession>
<sequence>MPARLRDEHHFSLQATGLLAAVPFLLSLGSKFLGGVLLDKMRPEQAPLLFIIGGLLTAGSVLALMLSQQPAMLALFMLAANVFWGLQGQRSPRWFSITPRAKRWAAPMGSLTALAIFARRLFHC</sequence>
<comment type="caution">
    <text evidence="2">The sequence shown here is derived from an EMBL/GenBank/DDBJ whole genome shotgun (WGS) entry which is preliminary data.</text>
</comment>
<evidence type="ECO:0000313" key="2">
    <source>
        <dbReference type="EMBL" id="GHK56628.1"/>
    </source>
</evidence>
<dbReference type="Gene3D" id="1.20.1250.20">
    <property type="entry name" value="MFS general substrate transporter like domains"/>
    <property type="match status" value="1"/>
</dbReference>
<feature type="transmembrane region" description="Helical" evidence="1">
    <location>
        <begin position="46"/>
        <end position="65"/>
    </location>
</feature>
<feature type="transmembrane region" description="Helical" evidence="1">
    <location>
        <begin position="12"/>
        <end position="34"/>
    </location>
</feature>
<reference evidence="2" key="1">
    <citation type="submission" date="2020-10" db="EMBL/GenBank/DDBJ databases">
        <title>Genome Sequence of ESBL Producing Zambian Clinical Strains.</title>
        <authorList>
            <person name="Shawa M."/>
            <person name="Furuta Y."/>
            <person name="Simbotwe M."/>
            <person name="Mulenga E."/>
            <person name="Mubanga M."/>
            <person name="Mulenga G."/>
            <person name="Kaile C."/>
            <person name="Zorigt T."/>
            <person name="Hang'ombe B."/>
            <person name="Higashi H."/>
        </authorList>
    </citation>
    <scope>NUCLEOTIDE SEQUENCE</scope>
    <source>
        <strain evidence="2">Zam_UTH_09</strain>
    </source>
</reference>
<dbReference type="SUPFAM" id="SSF103473">
    <property type="entry name" value="MFS general substrate transporter"/>
    <property type="match status" value="1"/>
</dbReference>
<keyword evidence="1" id="KW-1133">Transmembrane helix</keyword>
<evidence type="ECO:0000313" key="3">
    <source>
        <dbReference type="Proteomes" id="UP000655094"/>
    </source>
</evidence>
<organism evidence="2 3">
    <name type="scientific">Klebsiella pneumoniae</name>
    <dbReference type="NCBI Taxonomy" id="573"/>
    <lineage>
        <taxon>Bacteria</taxon>
        <taxon>Pseudomonadati</taxon>
        <taxon>Pseudomonadota</taxon>
        <taxon>Gammaproteobacteria</taxon>
        <taxon>Enterobacterales</taxon>
        <taxon>Enterobacteriaceae</taxon>
        <taxon>Klebsiella/Raoultella group</taxon>
        <taxon>Klebsiella</taxon>
        <taxon>Klebsiella pneumoniae complex</taxon>
    </lineage>
</organism>
<dbReference type="EMBL" id="BNFF01000001">
    <property type="protein sequence ID" value="GHK56628.1"/>
    <property type="molecule type" value="Genomic_DNA"/>
</dbReference>
<dbReference type="AlphaFoldDB" id="A0A919HXX8"/>
<keyword evidence="1" id="KW-0812">Transmembrane</keyword>
<gene>
    <name evidence="2" type="ORF">KPZU09_63640</name>
</gene>
<dbReference type="Proteomes" id="UP000655094">
    <property type="component" value="Unassembled WGS sequence"/>
</dbReference>